<evidence type="ECO:0000256" key="3">
    <source>
        <dbReference type="ARBA" id="ARBA00022475"/>
    </source>
</evidence>
<keyword evidence="4 7" id="KW-0812">Transmembrane</keyword>
<feature type="transmembrane region" description="Helical" evidence="7">
    <location>
        <begin position="245"/>
        <end position="267"/>
    </location>
</feature>
<protein>
    <submittedName>
        <fullName evidence="9">Peptide ABC transporter permease</fullName>
    </submittedName>
</protein>
<feature type="transmembrane region" description="Helical" evidence="7">
    <location>
        <begin position="12"/>
        <end position="35"/>
    </location>
</feature>
<dbReference type="SUPFAM" id="SSF161098">
    <property type="entry name" value="MetI-like"/>
    <property type="match status" value="1"/>
</dbReference>
<dbReference type="PROSITE" id="PS50928">
    <property type="entry name" value="ABC_TM1"/>
    <property type="match status" value="1"/>
</dbReference>
<evidence type="ECO:0000259" key="8">
    <source>
        <dbReference type="PROSITE" id="PS50928"/>
    </source>
</evidence>
<comment type="similarity">
    <text evidence="7">Belongs to the binding-protein-dependent transport system permease family.</text>
</comment>
<accession>A0A430VKZ8</accession>
<reference evidence="9 10" key="1">
    <citation type="journal article" date="2019" name="Extremophiles">
        <title>Biogeography of thermophiles and predominance of Thermus scotoductus in domestic water heaters.</title>
        <authorList>
            <person name="Wilpiszeski R.L."/>
            <person name="Zhang Z."/>
            <person name="House C.H."/>
        </authorList>
    </citation>
    <scope>NUCLEOTIDE SEQUENCE [LARGE SCALE GENOMIC DNA]</scope>
    <source>
        <strain evidence="9 10">1_S1</strain>
    </source>
</reference>
<feature type="transmembrane region" description="Helical" evidence="7">
    <location>
        <begin position="142"/>
        <end position="162"/>
    </location>
</feature>
<dbReference type="InterPro" id="IPR025966">
    <property type="entry name" value="OppC_N"/>
</dbReference>
<dbReference type="CDD" id="cd06261">
    <property type="entry name" value="TM_PBP2"/>
    <property type="match status" value="1"/>
</dbReference>
<keyword evidence="6 7" id="KW-0472">Membrane</keyword>
<evidence type="ECO:0000256" key="4">
    <source>
        <dbReference type="ARBA" id="ARBA00022692"/>
    </source>
</evidence>
<dbReference type="PANTHER" id="PTHR43386:SF1">
    <property type="entry name" value="D,D-DIPEPTIDE TRANSPORT SYSTEM PERMEASE PROTEIN DDPC-RELATED"/>
    <property type="match status" value="1"/>
</dbReference>
<comment type="caution">
    <text evidence="9">The sequence shown here is derived from an EMBL/GenBank/DDBJ whole genome shotgun (WGS) entry which is preliminary data.</text>
</comment>
<comment type="subcellular location">
    <subcellularLocation>
        <location evidence="1 7">Cell membrane</location>
        <topology evidence="1 7">Multi-pass membrane protein</topology>
    </subcellularLocation>
</comment>
<organism evidence="9 10">
    <name type="scientific">Thermus scotoductus</name>
    <dbReference type="NCBI Taxonomy" id="37636"/>
    <lineage>
        <taxon>Bacteria</taxon>
        <taxon>Thermotogati</taxon>
        <taxon>Deinococcota</taxon>
        <taxon>Deinococci</taxon>
        <taxon>Thermales</taxon>
        <taxon>Thermaceae</taxon>
        <taxon>Thermus</taxon>
    </lineage>
</organism>
<dbReference type="RefSeq" id="WP_126248378.1">
    <property type="nucleotide sequence ID" value="NZ_PEMW01000310.1"/>
</dbReference>
<dbReference type="GO" id="GO:0005886">
    <property type="term" value="C:plasma membrane"/>
    <property type="evidence" value="ECO:0007669"/>
    <property type="project" value="UniProtKB-SubCell"/>
</dbReference>
<dbReference type="Pfam" id="PF00528">
    <property type="entry name" value="BPD_transp_1"/>
    <property type="match status" value="1"/>
</dbReference>
<dbReference type="InterPro" id="IPR000515">
    <property type="entry name" value="MetI-like"/>
</dbReference>
<dbReference type="Pfam" id="PF12911">
    <property type="entry name" value="OppC_N"/>
    <property type="match status" value="1"/>
</dbReference>
<keyword evidence="3" id="KW-1003">Cell membrane</keyword>
<sequence length="276" mass="29485">MRQRWRKLLSDPWFLAALAVAIAVVVMALLAPLVAPYDPAQQFPEGITADGQPLPPGGKFVLGTDLLGRDLFSRIVWGARTSLIVGVLANGVALAIGTLIGLIAGYFHGWIGGLLMRFTDVMTAFPALLLAIALAAILKPSIWIVALVIALVSWVQVARVIYAQTLALSRREFVEAAVALGATPWRIMVQHLLPHLAPSLVVWGSLGLASTVLLEAALSFLGVGVQPPTPSWGGIINESQSYFTQAPWLVAFPGLAILLTAWAFNVLGDSLREVWG</sequence>
<dbReference type="EMBL" id="PEMW01000310">
    <property type="protein sequence ID" value="RTI52547.1"/>
    <property type="molecule type" value="Genomic_DNA"/>
</dbReference>
<evidence type="ECO:0000256" key="2">
    <source>
        <dbReference type="ARBA" id="ARBA00022448"/>
    </source>
</evidence>
<evidence type="ECO:0000256" key="7">
    <source>
        <dbReference type="RuleBase" id="RU363032"/>
    </source>
</evidence>
<dbReference type="AlphaFoldDB" id="A0A430VKZ8"/>
<dbReference type="Proteomes" id="UP000287467">
    <property type="component" value="Unassembled WGS sequence"/>
</dbReference>
<dbReference type="PANTHER" id="PTHR43386">
    <property type="entry name" value="OLIGOPEPTIDE TRANSPORT SYSTEM PERMEASE PROTEIN APPC"/>
    <property type="match status" value="1"/>
</dbReference>
<feature type="transmembrane region" description="Helical" evidence="7">
    <location>
        <begin position="114"/>
        <end position="136"/>
    </location>
</feature>
<dbReference type="Gene3D" id="1.10.3720.10">
    <property type="entry name" value="MetI-like"/>
    <property type="match status" value="1"/>
</dbReference>
<evidence type="ECO:0000256" key="6">
    <source>
        <dbReference type="ARBA" id="ARBA00023136"/>
    </source>
</evidence>
<dbReference type="InterPro" id="IPR050366">
    <property type="entry name" value="BP-dependent_transpt_permease"/>
</dbReference>
<evidence type="ECO:0000256" key="1">
    <source>
        <dbReference type="ARBA" id="ARBA00004651"/>
    </source>
</evidence>
<keyword evidence="2 7" id="KW-0813">Transport</keyword>
<gene>
    <name evidence="9" type="ORF">CSW14_08910</name>
</gene>
<keyword evidence="5 7" id="KW-1133">Transmembrane helix</keyword>
<dbReference type="InterPro" id="IPR035906">
    <property type="entry name" value="MetI-like_sf"/>
</dbReference>
<proteinExistence type="inferred from homology"/>
<evidence type="ECO:0000256" key="5">
    <source>
        <dbReference type="ARBA" id="ARBA00022989"/>
    </source>
</evidence>
<feature type="transmembrane region" description="Helical" evidence="7">
    <location>
        <begin position="200"/>
        <end position="225"/>
    </location>
</feature>
<name>A0A430VKZ8_THESC</name>
<evidence type="ECO:0000313" key="10">
    <source>
        <dbReference type="Proteomes" id="UP000287467"/>
    </source>
</evidence>
<dbReference type="GO" id="GO:0055085">
    <property type="term" value="P:transmembrane transport"/>
    <property type="evidence" value="ECO:0007669"/>
    <property type="project" value="InterPro"/>
</dbReference>
<evidence type="ECO:0000313" key="9">
    <source>
        <dbReference type="EMBL" id="RTI52547.1"/>
    </source>
</evidence>
<feature type="transmembrane region" description="Helical" evidence="7">
    <location>
        <begin position="83"/>
        <end position="107"/>
    </location>
</feature>
<feature type="domain" description="ABC transmembrane type-1" evidence="8">
    <location>
        <begin position="79"/>
        <end position="268"/>
    </location>
</feature>